<comment type="similarity">
    <text evidence="1">Belongs to the short-chain dehydrogenases/reductases (SDR) family.</text>
</comment>
<protein>
    <submittedName>
        <fullName evidence="3">SDR family oxidoreductase</fullName>
    </submittedName>
</protein>
<dbReference type="PANTHER" id="PTHR42901">
    <property type="entry name" value="ALCOHOL DEHYDROGENASE"/>
    <property type="match status" value="1"/>
</dbReference>
<comment type="caution">
    <text evidence="3">The sequence shown here is derived from an EMBL/GenBank/DDBJ whole genome shotgun (WGS) entry which is preliminary data.</text>
</comment>
<dbReference type="Gene3D" id="3.40.50.720">
    <property type="entry name" value="NAD(P)-binding Rossmann-like Domain"/>
    <property type="match status" value="1"/>
</dbReference>
<dbReference type="Pfam" id="PF00106">
    <property type="entry name" value="adh_short"/>
    <property type="match status" value="1"/>
</dbReference>
<dbReference type="InterPro" id="IPR002347">
    <property type="entry name" value="SDR_fam"/>
</dbReference>
<evidence type="ECO:0000256" key="2">
    <source>
        <dbReference type="ARBA" id="ARBA00023002"/>
    </source>
</evidence>
<dbReference type="SUPFAM" id="SSF51735">
    <property type="entry name" value="NAD(P)-binding Rossmann-fold domains"/>
    <property type="match status" value="1"/>
</dbReference>
<accession>A0A7J5BPR8</accession>
<dbReference type="EMBL" id="WBJZ01000016">
    <property type="protein sequence ID" value="KAB1655123.1"/>
    <property type="molecule type" value="Genomic_DNA"/>
</dbReference>
<dbReference type="PRINTS" id="PR00081">
    <property type="entry name" value="GDHRDH"/>
</dbReference>
<organism evidence="3 4">
    <name type="scientific">Pseudoclavibacter chungangensis</name>
    <dbReference type="NCBI Taxonomy" id="587635"/>
    <lineage>
        <taxon>Bacteria</taxon>
        <taxon>Bacillati</taxon>
        <taxon>Actinomycetota</taxon>
        <taxon>Actinomycetes</taxon>
        <taxon>Micrococcales</taxon>
        <taxon>Microbacteriaceae</taxon>
        <taxon>Pseudoclavibacter</taxon>
    </lineage>
</organism>
<proteinExistence type="inferred from homology"/>
<dbReference type="AlphaFoldDB" id="A0A7J5BPR8"/>
<keyword evidence="2" id="KW-0560">Oxidoreductase</keyword>
<name>A0A7J5BPR8_9MICO</name>
<dbReference type="GO" id="GO:0016491">
    <property type="term" value="F:oxidoreductase activity"/>
    <property type="evidence" value="ECO:0007669"/>
    <property type="project" value="UniProtKB-KW"/>
</dbReference>
<evidence type="ECO:0000256" key="1">
    <source>
        <dbReference type="ARBA" id="ARBA00006484"/>
    </source>
</evidence>
<dbReference type="InterPro" id="IPR036291">
    <property type="entry name" value="NAD(P)-bd_dom_sf"/>
</dbReference>
<keyword evidence="4" id="KW-1185">Reference proteome</keyword>
<gene>
    <name evidence="3" type="ORF">F8O01_12380</name>
</gene>
<dbReference type="OrthoDB" id="9775296at2"/>
<evidence type="ECO:0000313" key="3">
    <source>
        <dbReference type="EMBL" id="KAB1655123.1"/>
    </source>
</evidence>
<reference evidence="3 4" key="1">
    <citation type="submission" date="2019-09" db="EMBL/GenBank/DDBJ databases">
        <title>Phylogeny of genus Pseudoclavibacter and closely related genus.</title>
        <authorList>
            <person name="Li Y."/>
        </authorList>
    </citation>
    <scope>NUCLEOTIDE SEQUENCE [LARGE SCALE GENOMIC DNA]</scope>
    <source>
        <strain evidence="3 4">DSM 23821</strain>
    </source>
</reference>
<sequence>MVTGASSGIGEATARELRRRGWEVVATARRADRLDALAAETGVEPVVADLTSPDDVARLTARVAEIGPVQALVNVAGGALGVESVEQGSEDDWRRMFETNVLATKDVIATLLPLLREGASADANGFVHADIVTVTSTAASVRYEGGAGYSAAKAAEAALVDVLRLELAGEPIRVTDIAPGLVHTPEFSKVRLRGDADAAERIYEDVDHPLVAGDIALVIAGTLELPGHVNLDKIVVRPIAQAAHYKLVRGPLEVRGPGERS</sequence>
<dbReference type="Proteomes" id="UP000467240">
    <property type="component" value="Unassembled WGS sequence"/>
</dbReference>
<dbReference type="PANTHER" id="PTHR42901:SF1">
    <property type="entry name" value="ALCOHOL DEHYDROGENASE"/>
    <property type="match status" value="1"/>
</dbReference>
<evidence type="ECO:0000313" key="4">
    <source>
        <dbReference type="Proteomes" id="UP000467240"/>
    </source>
</evidence>